<comment type="subcellular location">
    <subcellularLocation>
        <location evidence="1">Cytoplasm</location>
    </subcellularLocation>
</comment>
<dbReference type="PROSITE" id="PS51093">
    <property type="entry name" value="PTS_EIIA_TYPE_1"/>
    <property type="match status" value="1"/>
</dbReference>
<dbReference type="PROSITE" id="PS00371">
    <property type="entry name" value="PTS_EIIA_TYPE_1_HIS"/>
    <property type="match status" value="1"/>
</dbReference>
<dbReference type="Pfam" id="PF00358">
    <property type="entry name" value="PTS_EIIA_1"/>
    <property type="match status" value="1"/>
</dbReference>
<reference evidence="8 9" key="1">
    <citation type="journal article" date="2024" name="Int. J. Syst. Evol. Microbiol.">
        <title>Clostridium omnivorum sp. nov., isolated from anoxic soil under the treatment of reductive soil disinfestation.</title>
        <authorList>
            <person name="Ueki A."/>
            <person name="Tonouchi A."/>
            <person name="Kaku N."/>
            <person name="Honma S."/>
            <person name="Ueki K."/>
        </authorList>
    </citation>
    <scope>NUCLEOTIDE SEQUENCE [LARGE SCALE GENOMIC DNA]</scope>
    <source>
        <strain evidence="8 9">E14</strain>
    </source>
</reference>
<dbReference type="Proteomes" id="UP001208567">
    <property type="component" value="Unassembled WGS sequence"/>
</dbReference>
<gene>
    <name evidence="8" type="ORF">bsdE14_21570</name>
</gene>
<accession>A0ABQ5N677</accession>
<sequence length="159" mass="17103">MFEFFKKAHNLVAPVDGKVIDLSQVPDQVFAERLAGDGAAVDSVGDTIVAPADGTLVLIFRTNHAFGITLDDGVELLVHIGLDTVALEGEGFERIAEEGQRVKAGDPIIRVDRELILSKGYSLITPVLITNPDIAKDLKSCIGDNVRAGKDVMISYKTK</sequence>
<evidence type="ECO:0000256" key="4">
    <source>
        <dbReference type="ARBA" id="ARBA00022679"/>
    </source>
</evidence>
<evidence type="ECO:0000313" key="9">
    <source>
        <dbReference type="Proteomes" id="UP001208567"/>
    </source>
</evidence>
<keyword evidence="9" id="KW-1185">Reference proteome</keyword>
<evidence type="ECO:0000256" key="5">
    <source>
        <dbReference type="ARBA" id="ARBA00022683"/>
    </source>
</evidence>
<name>A0ABQ5N677_9CLOT</name>
<dbReference type="InterPro" id="IPR011055">
    <property type="entry name" value="Dup_hybrid_motif"/>
</dbReference>
<evidence type="ECO:0000256" key="3">
    <source>
        <dbReference type="ARBA" id="ARBA00022597"/>
    </source>
</evidence>
<dbReference type="InterPro" id="IPR050890">
    <property type="entry name" value="PTS_EIIA_component"/>
</dbReference>
<dbReference type="Gene3D" id="2.70.70.10">
    <property type="entry name" value="Glucose Permease (Domain IIA)"/>
    <property type="match status" value="1"/>
</dbReference>
<comment type="caution">
    <text evidence="8">The sequence shown here is derived from an EMBL/GenBank/DDBJ whole genome shotgun (WGS) entry which is preliminary data.</text>
</comment>
<dbReference type="NCBIfam" id="TIGR00830">
    <property type="entry name" value="PTBA"/>
    <property type="match status" value="1"/>
</dbReference>
<keyword evidence="5" id="KW-0598">Phosphotransferase system</keyword>
<dbReference type="RefSeq" id="WP_264850025.1">
    <property type="nucleotide sequence ID" value="NZ_BRXR01000001.1"/>
</dbReference>
<protein>
    <submittedName>
        <fullName evidence="8">PTS glucose transporter subunit IIA</fullName>
    </submittedName>
</protein>
<keyword evidence="6" id="KW-0418">Kinase</keyword>
<feature type="domain" description="PTS EIIA type-1" evidence="7">
    <location>
        <begin position="27"/>
        <end position="131"/>
    </location>
</feature>
<evidence type="ECO:0000313" key="8">
    <source>
        <dbReference type="EMBL" id="GLC30747.1"/>
    </source>
</evidence>
<proteinExistence type="predicted"/>
<dbReference type="InterPro" id="IPR001127">
    <property type="entry name" value="PTS_EIIA_1_perm"/>
</dbReference>
<evidence type="ECO:0000256" key="1">
    <source>
        <dbReference type="ARBA" id="ARBA00004496"/>
    </source>
</evidence>
<dbReference type="EMBL" id="BRXR01000001">
    <property type="protein sequence ID" value="GLC30747.1"/>
    <property type="molecule type" value="Genomic_DNA"/>
</dbReference>
<keyword evidence="2" id="KW-0813">Transport</keyword>
<keyword evidence="4" id="KW-0808">Transferase</keyword>
<evidence type="ECO:0000256" key="6">
    <source>
        <dbReference type="ARBA" id="ARBA00022777"/>
    </source>
</evidence>
<dbReference type="PANTHER" id="PTHR45008:SF1">
    <property type="entry name" value="PTS SYSTEM GLUCOSE-SPECIFIC EIIA COMPONENT"/>
    <property type="match status" value="1"/>
</dbReference>
<dbReference type="SUPFAM" id="SSF51261">
    <property type="entry name" value="Duplicated hybrid motif"/>
    <property type="match status" value="1"/>
</dbReference>
<evidence type="ECO:0000256" key="2">
    <source>
        <dbReference type="ARBA" id="ARBA00022448"/>
    </source>
</evidence>
<evidence type="ECO:0000259" key="7">
    <source>
        <dbReference type="PROSITE" id="PS51093"/>
    </source>
</evidence>
<keyword evidence="3 8" id="KW-0762">Sugar transport</keyword>
<organism evidence="8 9">
    <name type="scientific">Clostridium omnivorum</name>
    <dbReference type="NCBI Taxonomy" id="1604902"/>
    <lineage>
        <taxon>Bacteria</taxon>
        <taxon>Bacillati</taxon>
        <taxon>Bacillota</taxon>
        <taxon>Clostridia</taxon>
        <taxon>Eubacteriales</taxon>
        <taxon>Clostridiaceae</taxon>
        <taxon>Clostridium</taxon>
    </lineage>
</organism>
<dbReference type="PANTHER" id="PTHR45008">
    <property type="entry name" value="PTS SYSTEM GLUCOSE-SPECIFIC EIIA COMPONENT"/>
    <property type="match status" value="1"/>
</dbReference>